<organism evidence="1 2">
    <name type="scientific">Datura stramonium</name>
    <name type="common">Jimsonweed</name>
    <name type="synonym">Common thornapple</name>
    <dbReference type="NCBI Taxonomy" id="4076"/>
    <lineage>
        <taxon>Eukaryota</taxon>
        <taxon>Viridiplantae</taxon>
        <taxon>Streptophyta</taxon>
        <taxon>Embryophyta</taxon>
        <taxon>Tracheophyta</taxon>
        <taxon>Spermatophyta</taxon>
        <taxon>Magnoliopsida</taxon>
        <taxon>eudicotyledons</taxon>
        <taxon>Gunneridae</taxon>
        <taxon>Pentapetalae</taxon>
        <taxon>asterids</taxon>
        <taxon>lamiids</taxon>
        <taxon>Solanales</taxon>
        <taxon>Solanaceae</taxon>
        <taxon>Solanoideae</taxon>
        <taxon>Datureae</taxon>
        <taxon>Datura</taxon>
    </lineage>
</organism>
<reference evidence="1 2" key="1">
    <citation type="journal article" date="2021" name="BMC Genomics">
        <title>Datura genome reveals duplications of psychoactive alkaloid biosynthetic genes and high mutation rate following tissue culture.</title>
        <authorList>
            <person name="Rajewski A."/>
            <person name="Carter-House D."/>
            <person name="Stajich J."/>
            <person name="Litt A."/>
        </authorList>
    </citation>
    <scope>NUCLEOTIDE SEQUENCE [LARGE SCALE GENOMIC DNA]</scope>
    <source>
        <strain evidence="1">AR-01</strain>
    </source>
</reference>
<gene>
    <name evidence="1" type="ORF">HAX54_037607</name>
</gene>
<dbReference type="PANTHER" id="PTHR47286">
    <property type="entry name" value="F3I6.9 PROTEIN"/>
    <property type="match status" value="1"/>
</dbReference>
<dbReference type="PANTHER" id="PTHR47286:SF2">
    <property type="entry name" value="F3I6.9 PROTEIN"/>
    <property type="match status" value="1"/>
</dbReference>
<protein>
    <submittedName>
        <fullName evidence="1">Uncharacterized protein</fullName>
    </submittedName>
</protein>
<accession>A0ABS8VIF7</accession>
<feature type="non-terminal residue" evidence="1">
    <location>
        <position position="1"/>
    </location>
</feature>
<comment type="caution">
    <text evidence="1">The sequence shown here is derived from an EMBL/GenBank/DDBJ whole genome shotgun (WGS) entry which is preliminary data.</text>
</comment>
<dbReference type="EMBL" id="JACEIK010005050">
    <property type="protein sequence ID" value="MCE0480588.1"/>
    <property type="molecule type" value="Genomic_DNA"/>
</dbReference>
<sequence length="92" mass="10496">SSHLDFLSEIMVSVWILCVDEQMGESNGSGHTLEVSVSFGRYENDALSWEKWSSFSPNKYLEEAEKCKTPRSVAQKKAYFEAHYKKIVVVTT</sequence>
<dbReference type="Proteomes" id="UP000823775">
    <property type="component" value="Unassembled WGS sequence"/>
</dbReference>
<name>A0ABS8VIF7_DATST</name>
<keyword evidence="2" id="KW-1185">Reference proteome</keyword>
<proteinExistence type="predicted"/>
<evidence type="ECO:0000313" key="1">
    <source>
        <dbReference type="EMBL" id="MCE0480588.1"/>
    </source>
</evidence>
<evidence type="ECO:0000313" key="2">
    <source>
        <dbReference type="Proteomes" id="UP000823775"/>
    </source>
</evidence>